<dbReference type="Pfam" id="PF00332">
    <property type="entry name" value="Glyco_hydro_17"/>
    <property type="match status" value="1"/>
</dbReference>
<dbReference type="SUPFAM" id="SSF51445">
    <property type="entry name" value="(Trans)glycosidases"/>
    <property type="match status" value="1"/>
</dbReference>
<name>A0A2I0KZ20_PUNGR</name>
<comment type="caution">
    <text evidence="8">The sequence shown here is derived from an EMBL/GenBank/DDBJ whole genome shotgun (WGS) entry which is preliminary data.</text>
</comment>
<evidence type="ECO:0000256" key="7">
    <source>
        <dbReference type="RuleBase" id="RU004336"/>
    </source>
</evidence>
<evidence type="ECO:0000256" key="1">
    <source>
        <dbReference type="ARBA" id="ARBA00000382"/>
    </source>
</evidence>
<gene>
    <name evidence="8" type="ORF">CRG98_005943</name>
</gene>
<dbReference type="STRING" id="22663.A0A2I0KZ20"/>
<dbReference type="InterPro" id="IPR017853">
    <property type="entry name" value="GH"/>
</dbReference>
<proteinExistence type="inferred from homology"/>
<keyword evidence="5 7" id="KW-0326">Glycosidase</keyword>
<evidence type="ECO:0000313" key="8">
    <source>
        <dbReference type="EMBL" id="PKI73702.1"/>
    </source>
</evidence>
<dbReference type="Gene3D" id="3.20.20.80">
    <property type="entry name" value="Glycosidases"/>
    <property type="match status" value="2"/>
</dbReference>
<evidence type="ECO:0000256" key="2">
    <source>
        <dbReference type="ARBA" id="ARBA00008773"/>
    </source>
</evidence>
<dbReference type="AlphaFoldDB" id="A0A2I0KZ20"/>
<dbReference type="PROSITE" id="PS00587">
    <property type="entry name" value="GLYCOSYL_HYDROL_F17"/>
    <property type="match status" value="1"/>
</dbReference>
<dbReference type="Proteomes" id="UP000233551">
    <property type="component" value="Unassembled WGS sequence"/>
</dbReference>
<evidence type="ECO:0000313" key="9">
    <source>
        <dbReference type="Proteomes" id="UP000233551"/>
    </source>
</evidence>
<dbReference type="EC" id="3.2.1.39" evidence="3"/>
<organism evidence="8 9">
    <name type="scientific">Punica granatum</name>
    <name type="common">Pomegranate</name>
    <dbReference type="NCBI Taxonomy" id="22663"/>
    <lineage>
        <taxon>Eukaryota</taxon>
        <taxon>Viridiplantae</taxon>
        <taxon>Streptophyta</taxon>
        <taxon>Embryophyta</taxon>
        <taxon>Tracheophyta</taxon>
        <taxon>Spermatophyta</taxon>
        <taxon>Magnoliopsida</taxon>
        <taxon>eudicotyledons</taxon>
        <taxon>Gunneridae</taxon>
        <taxon>Pentapetalae</taxon>
        <taxon>rosids</taxon>
        <taxon>malvids</taxon>
        <taxon>Myrtales</taxon>
        <taxon>Lythraceae</taxon>
        <taxon>Punica</taxon>
    </lineage>
</organism>
<dbReference type="PANTHER" id="PTHR32227">
    <property type="entry name" value="GLUCAN ENDO-1,3-BETA-GLUCOSIDASE BG1-RELATED-RELATED"/>
    <property type="match status" value="1"/>
</dbReference>
<dbReference type="InterPro" id="IPR000490">
    <property type="entry name" value="Glyco_hydro_17"/>
</dbReference>
<comment type="similarity">
    <text evidence="2 6">Belongs to the glycosyl hydrolase 17 family.</text>
</comment>
<evidence type="ECO:0000256" key="3">
    <source>
        <dbReference type="ARBA" id="ARBA00012780"/>
    </source>
</evidence>
<reference evidence="8 9" key="1">
    <citation type="submission" date="2017-11" db="EMBL/GenBank/DDBJ databases">
        <title>De-novo sequencing of pomegranate (Punica granatum L.) genome.</title>
        <authorList>
            <person name="Akparov Z."/>
            <person name="Amiraslanov A."/>
            <person name="Hajiyeva S."/>
            <person name="Abbasov M."/>
            <person name="Kaur K."/>
            <person name="Hamwieh A."/>
            <person name="Solovyev V."/>
            <person name="Salamov A."/>
            <person name="Braich B."/>
            <person name="Kosarev P."/>
            <person name="Mahmoud A."/>
            <person name="Hajiyev E."/>
            <person name="Babayeva S."/>
            <person name="Izzatullayeva V."/>
            <person name="Mammadov A."/>
            <person name="Mammadov A."/>
            <person name="Sharifova S."/>
            <person name="Ojaghi J."/>
            <person name="Eynullazada K."/>
            <person name="Bayramov B."/>
            <person name="Abdulazimova A."/>
            <person name="Shahmuradov I."/>
        </authorList>
    </citation>
    <scope>NUCLEOTIDE SEQUENCE [LARGE SCALE GENOMIC DNA]</scope>
    <source>
        <strain evidence="9">cv. AG2017</strain>
        <tissue evidence="8">Leaf</tissue>
    </source>
</reference>
<dbReference type="GO" id="GO:0042973">
    <property type="term" value="F:glucan endo-1,3-beta-D-glucosidase activity"/>
    <property type="evidence" value="ECO:0007669"/>
    <property type="project" value="UniProtKB-EC"/>
</dbReference>
<sequence>MKTPSCLAFSHNSTKLDFLGCGSSYEGKNSEGLVGLSLSSGLSKRLVVGKVGRDGARIPERVAIWYDTYVRPFPDVDVIYITVGNEVIPGDLGQYAVPAMQNFWSVISSAARYRHHYVGLYVNPKTFLPALGRCFSPRSEQYDDLGYQYSNLLHAMVDATHAAAEKVNMSSVDILVSESGWPSAGNGNFTTLALAATYNWNIWKFF</sequence>
<evidence type="ECO:0000256" key="5">
    <source>
        <dbReference type="ARBA" id="ARBA00023295"/>
    </source>
</evidence>
<evidence type="ECO:0000256" key="6">
    <source>
        <dbReference type="RuleBase" id="RU004335"/>
    </source>
</evidence>
<accession>A0A2I0KZ20</accession>
<comment type="catalytic activity">
    <reaction evidence="1">
        <text>Hydrolysis of (1-&gt;3)-beta-D-glucosidic linkages in (1-&gt;3)-beta-D-glucans.</text>
        <dbReference type="EC" id="3.2.1.39"/>
    </reaction>
</comment>
<protein>
    <recommendedName>
        <fullName evidence="3">glucan endo-1,3-beta-D-glucosidase</fullName>
        <ecNumber evidence="3">3.2.1.39</ecNumber>
    </recommendedName>
</protein>
<dbReference type="InterPro" id="IPR044965">
    <property type="entry name" value="Glyco_hydro_17_plant"/>
</dbReference>
<keyword evidence="4 7" id="KW-0378">Hydrolase</keyword>
<dbReference type="GO" id="GO:0005975">
    <property type="term" value="P:carbohydrate metabolic process"/>
    <property type="evidence" value="ECO:0007669"/>
    <property type="project" value="InterPro"/>
</dbReference>
<dbReference type="EMBL" id="PGOL01000265">
    <property type="protein sequence ID" value="PKI73702.1"/>
    <property type="molecule type" value="Genomic_DNA"/>
</dbReference>
<evidence type="ECO:0000256" key="4">
    <source>
        <dbReference type="ARBA" id="ARBA00022801"/>
    </source>
</evidence>
<keyword evidence="9" id="KW-1185">Reference proteome</keyword>